<gene>
    <name evidence="1" type="ORF">Cylst_2746</name>
</gene>
<dbReference type="HOGENOM" id="CLU_2860240_0_0_3"/>
<organism evidence="1 2">
    <name type="scientific">Cylindrospermum stagnale PCC 7417</name>
    <dbReference type="NCBI Taxonomy" id="56107"/>
    <lineage>
        <taxon>Bacteria</taxon>
        <taxon>Bacillati</taxon>
        <taxon>Cyanobacteriota</taxon>
        <taxon>Cyanophyceae</taxon>
        <taxon>Nostocales</taxon>
        <taxon>Nostocaceae</taxon>
        <taxon>Cylindrospermum</taxon>
    </lineage>
</organism>
<keyword evidence="2" id="KW-1185">Reference proteome</keyword>
<accession>K9WXK2</accession>
<proteinExistence type="predicted"/>
<name>K9WXK2_9NOST</name>
<dbReference type="EMBL" id="CP003642">
    <property type="protein sequence ID" value="AFZ24943.1"/>
    <property type="molecule type" value="Genomic_DNA"/>
</dbReference>
<protein>
    <submittedName>
        <fullName evidence="1">Uncharacterized protein</fullName>
    </submittedName>
</protein>
<evidence type="ECO:0000313" key="2">
    <source>
        <dbReference type="Proteomes" id="UP000010475"/>
    </source>
</evidence>
<dbReference type="STRING" id="56107.Cylst_2746"/>
<sequence>MSFLADWQDIFEKIIIMIGQYLPVKSSNKMLTWETMTYLPLTKSWEILANALSDYRQRNSLPDR</sequence>
<evidence type="ECO:0000313" key="1">
    <source>
        <dbReference type="EMBL" id="AFZ24943.1"/>
    </source>
</evidence>
<dbReference type="AlphaFoldDB" id="K9WXK2"/>
<dbReference type="Proteomes" id="UP000010475">
    <property type="component" value="Chromosome"/>
</dbReference>
<dbReference type="KEGG" id="csg:Cylst_2746"/>
<reference evidence="1 2" key="1">
    <citation type="submission" date="2012-06" db="EMBL/GenBank/DDBJ databases">
        <title>Finished chromosome of genome of Cylindrospermum stagnale PCC 7417.</title>
        <authorList>
            <consortium name="US DOE Joint Genome Institute"/>
            <person name="Gugger M."/>
            <person name="Coursin T."/>
            <person name="Rippka R."/>
            <person name="Tandeau De Marsac N."/>
            <person name="Huntemann M."/>
            <person name="Wei C.-L."/>
            <person name="Han J."/>
            <person name="Detter J.C."/>
            <person name="Han C."/>
            <person name="Tapia R."/>
            <person name="Chen A."/>
            <person name="Kyrpides N."/>
            <person name="Mavromatis K."/>
            <person name="Markowitz V."/>
            <person name="Szeto E."/>
            <person name="Ivanova N."/>
            <person name="Pagani I."/>
            <person name="Pati A."/>
            <person name="Goodwin L."/>
            <person name="Nordberg H.P."/>
            <person name="Cantor M.N."/>
            <person name="Hua S.X."/>
            <person name="Woyke T."/>
            <person name="Kerfeld C.A."/>
        </authorList>
    </citation>
    <scope>NUCLEOTIDE SEQUENCE [LARGE SCALE GENOMIC DNA]</scope>
    <source>
        <strain evidence="1 2">PCC 7417</strain>
    </source>
</reference>